<sequence>MPRSPVIPLDQLVLERHTHGTHFEAAQAAFAAAAGATHLGARLVEVPPGKRAWPHHAHHANDELFVILAGTGELRWGENRHPVTSGDVVVCPAGGKESAHQLIASPDSPIPLRYLAVSSMREPDILEYPDSDKLGIFTGSAPGGDTDKHPLTRFMRHCDTVVYWEGETGDDTP</sequence>
<dbReference type="PANTHER" id="PTHR35848">
    <property type="entry name" value="OXALATE-BINDING PROTEIN"/>
    <property type="match status" value="1"/>
</dbReference>
<dbReference type="RefSeq" id="WP_133695226.1">
    <property type="nucleotide sequence ID" value="NZ_SOBR01000002.1"/>
</dbReference>
<dbReference type="InterPro" id="IPR013096">
    <property type="entry name" value="Cupin_2"/>
</dbReference>
<dbReference type="AlphaFoldDB" id="A0A4R7NTP3"/>
<comment type="caution">
    <text evidence="3">The sequence shown here is derived from an EMBL/GenBank/DDBJ whole genome shotgun (WGS) entry which is preliminary data.</text>
</comment>
<dbReference type="Gene3D" id="2.60.120.10">
    <property type="entry name" value="Jelly Rolls"/>
    <property type="match status" value="1"/>
</dbReference>
<evidence type="ECO:0000256" key="1">
    <source>
        <dbReference type="ARBA" id="ARBA00022723"/>
    </source>
</evidence>
<name>A0A4R7NTP3_9GAMM</name>
<dbReference type="PANTHER" id="PTHR35848:SF6">
    <property type="entry name" value="CUPIN TYPE-2 DOMAIN-CONTAINING PROTEIN"/>
    <property type="match status" value="1"/>
</dbReference>
<dbReference type="Proteomes" id="UP000295380">
    <property type="component" value="Unassembled WGS sequence"/>
</dbReference>
<accession>A0A4R7NTP3</accession>
<dbReference type="EMBL" id="SOBR01000002">
    <property type="protein sequence ID" value="TDU23820.1"/>
    <property type="molecule type" value="Genomic_DNA"/>
</dbReference>
<keyword evidence="4" id="KW-1185">Reference proteome</keyword>
<dbReference type="GO" id="GO:0046872">
    <property type="term" value="F:metal ion binding"/>
    <property type="evidence" value="ECO:0007669"/>
    <property type="project" value="UniProtKB-KW"/>
</dbReference>
<dbReference type="OrthoDB" id="116921at2"/>
<evidence type="ECO:0000259" key="2">
    <source>
        <dbReference type="Pfam" id="PF07883"/>
    </source>
</evidence>
<dbReference type="SUPFAM" id="SSF51182">
    <property type="entry name" value="RmlC-like cupins"/>
    <property type="match status" value="1"/>
</dbReference>
<dbReference type="InterPro" id="IPR011051">
    <property type="entry name" value="RmlC_Cupin_sf"/>
</dbReference>
<evidence type="ECO:0000313" key="4">
    <source>
        <dbReference type="Proteomes" id="UP000295380"/>
    </source>
</evidence>
<protein>
    <submittedName>
        <fullName evidence="3">Putative cupin superfamily protein</fullName>
    </submittedName>
</protein>
<reference evidence="3 4" key="1">
    <citation type="submission" date="2019-03" db="EMBL/GenBank/DDBJ databases">
        <title>Genomic Encyclopedia of Type Strains, Phase IV (KMG-IV): sequencing the most valuable type-strain genomes for metagenomic binning, comparative biology and taxonomic classification.</title>
        <authorList>
            <person name="Goeker M."/>
        </authorList>
    </citation>
    <scope>NUCLEOTIDE SEQUENCE [LARGE SCALE GENOMIC DNA]</scope>
    <source>
        <strain evidence="3 4">DSM 6770</strain>
    </source>
</reference>
<evidence type="ECO:0000313" key="3">
    <source>
        <dbReference type="EMBL" id="TDU23820.1"/>
    </source>
</evidence>
<dbReference type="InterPro" id="IPR014710">
    <property type="entry name" value="RmlC-like_jellyroll"/>
</dbReference>
<dbReference type="InterPro" id="IPR051610">
    <property type="entry name" value="GPI/OXD"/>
</dbReference>
<proteinExistence type="predicted"/>
<dbReference type="Pfam" id="PF07883">
    <property type="entry name" value="Cupin_2"/>
    <property type="match status" value="1"/>
</dbReference>
<feature type="domain" description="Cupin type-2" evidence="2">
    <location>
        <begin position="43"/>
        <end position="115"/>
    </location>
</feature>
<keyword evidence="1" id="KW-0479">Metal-binding</keyword>
<organism evidence="3 4">
    <name type="scientific">Chromohalobacter marismortui</name>
    <dbReference type="NCBI Taxonomy" id="42055"/>
    <lineage>
        <taxon>Bacteria</taxon>
        <taxon>Pseudomonadati</taxon>
        <taxon>Pseudomonadota</taxon>
        <taxon>Gammaproteobacteria</taxon>
        <taxon>Oceanospirillales</taxon>
        <taxon>Halomonadaceae</taxon>
        <taxon>Chromohalobacter</taxon>
    </lineage>
</organism>
<gene>
    <name evidence="3" type="ORF">C8E00_102320</name>
</gene>